<evidence type="ECO:0000259" key="2">
    <source>
        <dbReference type="Pfam" id="PF02698"/>
    </source>
</evidence>
<feature type="transmembrane region" description="Helical" evidence="1">
    <location>
        <begin position="28"/>
        <end position="48"/>
    </location>
</feature>
<dbReference type="EMBL" id="QSIO01000001">
    <property type="protein sequence ID" value="RHC95735.1"/>
    <property type="molecule type" value="Genomic_DNA"/>
</dbReference>
<dbReference type="PANTHER" id="PTHR30336">
    <property type="entry name" value="INNER MEMBRANE PROTEIN, PROBABLE PERMEASE"/>
    <property type="match status" value="1"/>
</dbReference>
<feature type="transmembrane region" description="Helical" evidence="1">
    <location>
        <begin position="60"/>
        <end position="84"/>
    </location>
</feature>
<evidence type="ECO:0000313" key="4">
    <source>
        <dbReference type="Proteomes" id="UP000285773"/>
    </source>
</evidence>
<accession>A0A414CL56</accession>
<keyword evidence="1" id="KW-0812">Transmembrane</keyword>
<reference evidence="3 4" key="1">
    <citation type="submission" date="2018-08" db="EMBL/GenBank/DDBJ databases">
        <title>A genome reference for cultivated species of the human gut microbiota.</title>
        <authorList>
            <person name="Zou Y."/>
            <person name="Xue W."/>
            <person name="Luo G."/>
        </authorList>
    </citation>
    <scope>NUCLEOTIDE SEQUENCE [LARGE SCALE GENOMIC DNA]</scope>
    <source>
        <strain evidence="3 4">AM33-3BH</strain>
    </source>
</reference>
<gene>
    <name evidence="3" type="ORF">DW820_00990</name>
</gene>
<dbReference type="GO" id="GO:0000270">
    <property type="term" value="P:peptidoglycan metabolic process"/>
    <property type="evidence" value="ECO:0007669"/>
    <property type="project" value="TreeGrafter"/>
</dbReference>
<sequence>MYLYLFWLFPALIFLLFFMSDRRRLFNAYLFSINLGLLLLISAFLLVVRTELWFNQQIAMIVFVVISILVFLSIIFSSIFLLFNGRQMMLFEGKRLANLLSLIYGLFIIGALALHFLPYFPGNDILIYLTDFALFYMTFLYLSYVSYGTFCNLFPVRKEPDAIIILGSGLIGDKVPPLLAQRLEKGKAIYEQFNGRPKLIVSGGQGSDELIAEAEAMAGYLIEHGVPEDAILIENRSRTTFENLTFSKCIFEEEGLGKRVLVVTNSFHALRAGVFMRRLKIPGRSIGSRTAFYYLPSAWIRETVGLVSLYWKWHVTFLALLFLPWFFTQIMKLIEFFIKYLN</sequence>
<keyword evidence="1" id="KW-0472">Membrane</keyword>
<dbReference type="PANTHER" id="PTHR30336:SF4">
    <property type="entry name" value="ENVELOPE BIOGENESIS FACTOR ELYC"/>
    <property type="match status" value="1"/>
</dbReference>
<dbReference type="InterPro" id="IPR003848">
    <property type="entry name" value="DUF218"/>
</dbReference>
<feature type="transmembrane region" description="Helical" evidence="1">
    <location>
        <begin position="317"/>
        <end position="338"/>
    </location>
</feature>
<dbReference type="AlphaFoldDB" id="A0A414CL56"/>
<dbReference type="InterPro" id="IPR051599">
    <property type="entry name" value="Cell_Envelope_Assoc"/>
</dbReference>
<feature type="transmembrane region" description="Helical" evidence="1">
    <location>
        <begin position="96"/>
        <end position="119"/>
    </location>
</feature>
<evidence type="ECO:0000256" key="1">
    <source>
        <dbReference type="SAM" id="Phobius"/>
    </source>
</evidence>
<feature type="domain" description="DUF218" evidence="2">
    <location>
        <begin position="161"/>
        <end position="305"/>
    </location>
</feature>
<comment type="caution">
    <text evidence="3">The sequence shown here is derived from an EMBL/GenBank/DDBJ whole genome shotgun (WGS) entry which is preliminary data.</text>
</comment>
<proteinExistence type="predicted"/>
<dbReference type="GO" id="GO:0043164">
    <property type="term" value="P:Gram-negative-bacterium-type cell wall biogenesis"/>
    <property type="evidence" value="ECO:0007669"/>
    <property type="project" value="TreeGrafter"/>
</dbReference>
<dbReference type="InterPro" id="IPR014729">
    <property type="entry name" value="Rossmann-like_a/b/a_fold"/>
</dbReference>
<dbReference type="Proteomes" id="UP000285773">
    <property type="component" value="Unassembled WGS sequence"/>
</dbReference>
<name>A0A414CL56_STRPA</name>
<dbReference type="CDD" id="cd06259">
    <property type="entry name" value="YdcF-like"/>
    <property type="match status" value="1"/>
</dbReference>
<protein>
    <submittedName>
        <fullName evidence="3">YdcF family protein</fullName>
    </submittedName>
</protein>
<dbReference type="Gene3D" id="3.40.50.620">
    <property type="entry name" value="HUPs"/>
    <property type="match status" value="1"/>
</dbReference>
<keyword evidence="1" id="KW-1133">Transmembrane helix</keyword>
<dbReference type="RefSeq" id="WP_118095134.1">
    <property type="nucleotide sequence ID" value="NZ_QSIO01000001.1"/>
</dbReference>
<evidence type="ECO:0000313" key="3">
    <source>
        <dbReference type="EMBL" id="RHC95735.1"/>
    </source>
</evidence>
<dbReference type="GO" id="GO:0005886">
    <property type="term" value="C:plasma membrane"/>
    <property type="evidence" value="ECO:0007669"/>
    <property type="project" value="TreeGrafter"/>
</dbReference>
<feature type="transmembrane region" description="Helical" evidence="1">
    <location>
        <begin position="6"/>
        <end position="21"/>
    </location>
</feature>
<organism evidence="3 4">
    <name type="scientific">Streptococcus parasanguinis</name>
    <dbReference type="NCBI Taxonomy" id="1318"/>
    <lineage>
        <taxon>Bacteria</taxon>
        <taxon>Bacillati</taxon>
        <taxon>Bacillota</taxon>
        <taxon>Bacilli</taxon>
        <taxon>Lactobacillales</taxon>
        <taxon>Streptococcaceae</taxon>
        <taxon>Streptococcus</taxon>
    </lineage>
</organism>
<dbReference type="Pfam" id="PF02698">
    <property type="entry name" value="DUF218"/>
    <property type="match status" value="1"/>
</dbReference>
<feature type="transmembrane region" description="Helical" evidence="1">
    <location>
        <begin position="125"/>
        <end position="147"/>
    </location>
</feature>